<name>A0A7H9BKD1_9NEIS</name>
<sequence>MISLASELLARFIDEEKRKLVGISMPHMPTLGEAYESITKDGIDQGFVIPKGLDLRVVSGFIEIKQEMLPEQIDCMLVCGVGRQYGRTEKYIYPIESVLCIFEVKKTLTKSDYLDAMLHLAKIRKAFSESFEDRLINEGFEPDISRAAKYFSQITGVAAPKTYSDIHNLSREHGVLFYSLVQEQYAPISIIHGYGGYKREEGIRSAFMDILDSIKNDASLNVGYPGIPTLVTSNQFCIVKGNGSPFIATRSDGSWVALLSSRHNPLQMMLELIWSKISQHFDVSMPWGDDLDFENLSPLMLAKPIEFHGKIGWFFESLEYKEASLNRDAVKKWDPEKLDAAGMTLVNHMFFYGGQLLLDESMKDYIQKEHGLSLDSVVNNLILTMVFAKDGDYLFPVNNSTMILPNDDGTGYLATDKNRFDAWCRMHKIEPNYIHLLMVD</sequence>
<dbReference type="Proteomes" id="UP000509597">
    <property type="component" value="Chromosome"/>
</dbReference>
<gene>
    <name evidence="2" type="ORF">HQ393_06520</name>
</gene>
<dbReference type="InterPro" id="IPR046537">
    <property type="entry name" value="DUF6602"/>
</dbReference>
<evidence type="ECO:0000313" key="3">
    <source>
        <dbReference type="Proteomes" id="UP000509597"/>
    </source>
</evidence>
<dbReference type="KEGG" id="chiz:HQ393_06520"/>
<dbReference type="EMBL" id="CP058627">
    <property type="protein sequence ID" value="QLG87944.1"/>
    <property type="molecule type" value="Genomic_DNA"/>
</dbReference>
<proteinExistence type="predicted"/>
<keyword evidence="3" id="KW-1185">Reference proteome</keyword>
<feature type="domain" description="DUF6602" evidence="1">
    <location>
        <begin position="26"/>
        <end position="125"/>
    </location>
</feature>
<dbReference type="RefSeq" id="WP_179358024.1">
    <property type="nucleotide sequence ID" value="NZ_CP058627.1"/>
</dbReference>
<dbReference type="Pfam" id="PF20247">
    <property type="entry name" value="DUF6602"/>
    <property type="match status" value="1"/>
</dbReference>
<evidence type="ECO:0000313" key="2">
    <source>
        <dbReference type="EMBL" id="QLG87944.1"/>
    </source>
</evidence>
<accession>A0A7H9BKD1</accession>
<dbReference type="AlphaFoldDB" id="A0A7H9BKD1"/>
<protein>
    <recommendedName>
        <fullName evidence="1">DUF6602 domain-containing protein</fullName>
    </recommendedName>
</protein>
<reference evidence="2 3" key="1">
    <citation type="submission" date="2020-07" db="EMBL/GenBank/DDBJ databases">
        <title>Complete genome sequence of Chitinibacter sp. 2T18.</title>
        <authorList>
            <person name="Bae J.-W."/>
            <person name="Choi J.-W."/>
        </authorList>
    </citation>
    <scope>NUCLEOTIDE SEQUENCE [LARGE SCALE GENOMIC DNA]</scope>
    <source>
        <strain evidence="2 3">2T18</strain>
    </source>
</reference>
<organism evidence="2 3">
    <name type="scientific">Chitinibacter bivalviorum</name>
    <dbReference type="NCBI Taxonomy" id="2739434"/>
    <lineage>
        <taxon>Bacteria</taxon>
        <taxon>Pseudomonadati</taxon>
        <taxon>Pseudomonadota</taxon>
        <taxon>Betaproteobacteria</taxon>
        <taxon>Neisseriales</taxon>
        <taxon>Chitinibacteraceae</taxon>
        <taxon>Chitinibacter</taxon>
    </lineage>
</organism>
<evidence type="ECO:0000259" key="1">
    <source>
        <dbReference type="Pfam" id="PF20247"/>
    </source>
</evidence>